<name>A0AAV7VCQ4_PLEWA</name>
<dbReference type="AlphaFoldDB" id="A0AAV7VCQ4"/>
<protein>
    <submittedName>
        <fullName evidence="1">Uncharacterized protein</fullName>
    </submittedName>
</protein>
<keyword evidence="2" id="KW-1185">Reference proteome</keyword>
<evidence type="ECO:0000313" key="2">
    <source>
        <dbReference type="Proteomes" id="UP001066276"/>
    </source>
</evidence>
<organism evidence="1 2">
    <name type="scientific">Pleurodeles waltl</name>
    <name type="common">Iberian ribbed newt</name>
    <dbReference type="NCBI Taxonomy" id="8319"/>
    <lineage>
        <taxon>Eukaryota</taxon>
        <taxon>Metazoa</taxon>
        <taxon>Chordata</taxon>
        <taxon>Craniata</taxon>
        <taxon>Vertebrata</taxon>
        <taxon>Euteleostomi</taxon>
        <taxon>Amphibia</taxon>
        <taxon>Batrachia</taxon>
        <taxon>Caudata</taxon>
        <taxon>Salamandroidea</taxon>
        <taxon>Salamandridae</taxon>
        <taxon>Pleurodelinae</taxon>
        <taxon>Pleurodeles</taxon>
    </lineage>
</organism>
<reference evidence="1" key="1">
    <citation type="journal article" date="2022" name="bioRxiv">
        <title>Sequencing and chromosome-scale assembly of the giantPleurodeles waltlgenome.</title>
        <authorList>
            <person name="Brown T."/>
            <person name="Elewa A."/>
            <person name="Iarovenko S."/>
            <person name="Subramanian E."/>
            <person name="Araus A.J."/>
            <person name="Petzold A."/>
            <person name="Susuki M."/>
            <person name="Suzuki K.-i.T."/>
            <person name="Hayashi T."/>
            <person name="Toyoda A."/>
            <person name="Oliveira C."/>
            <person name="Osipova E."/>
            <person name="Leigh N.D."/>
            <person name="Simon A."/>
            <person name="Yun M.H."/>
        </authorList>
    </citation>
    <scope>NUCLEOTIDE SEQUENCE</scope>
    <source>
        <strain evidence="1">20211129_DDA</strain>
        <tissue evidence="1">Liver</tissue>
    </source>
</reference>
<sequence length="183" mass="19392">MINTLTGSTEDVVCPQLGKRSKKRLKAEIQRGLAPLPLQPKTNYKHVPFITKPAVPCLPCSRLELAALCVALSHMSPPQTAAFTSLEPGHCGPPTTTCVFHHPTSLPESGHPRTQPPIDALSAPGTRLGNHASHGTETLELSAQVDSQTALPTAGRCGHEAHTFMCSKDHCVASLYPGTGLPL</sequence>
<comment type="caution">
    <text evidence="1">The sequence shown here is derived from an EMBL/GenBank/DDBJ whole genome shotgun (WGS) entry which is preliminary data.</text>
</comment>
<gene>
    <name evidence="1" type="ORF">NDU88_003207</name>
</gene>
<accession>A0AAV7VCQ4</accession>
<dbReference type="Proteomes" id="UP001066276">
    <property type="component" value="Chromosome 2_1"/>
</dbReference>
<evidence type="ECO:0000313" key="1">
    <source>
        <dbReference type="EMBL" id="KAJ1199370.1"/>
    </source>
</evidence>
<proteinExistence type="predicted"/>
<dbReference type="EMBL" id="JANPWB010000003">
    <property type="protein sequence ID" value="KAJ1199370.1"/>
    <property type="molecule type" value="Genomic_DNA"/>
</dbReference>